<sequence>MSRAKVRSNLLELVDSDSEDGLAGESAFDIIPLSKRVGLGKTMAPAKKGTRAGGRQAATAKAAPANKVTKQAPKKATATTTRRGSGRLAAAVEQAVEDSTGDSNAPAKKPAARGRRGKKAQEEEETEGDSIMVDASAALASPPGTDADDKAAKPKTTRGRPKRALQQEEEVKEVPDSQPPTKPARAPRGRKPAAAKKGDAALKPEETMEIPETQPPQEPEEMQIDLEEVEEEEEQVEDLPVRHSSLDSAAGRARVQAASSPTKRPPLYDSSLDGGDVTLRRRLGEMTQKYESLEQKYRDLRDIAVREAEKNFDRLRKQSEEKSATANQLIASLKAELAGQKELAKDGQKLKKQLEASEAKVDGLQTKVTELTTALAESKTEIKALNMRLTAARTAEASATAAAASQRMVPGSAMKGSTMKGGMHMQTASAANAQQATLTAQMKEDLYGDLTGLIVRGVKRDGGEDVYDCIQTGRNGTLHFKLSIATDGASDNYEDAQFLYVPQLDPSRDRPLIDMLPDYLVEEITFPRPHAAKFYARVMKALTERVVEE</sequence>
<evidence type="ECO:0000259" key="3">
    <source>
        <dbReference type="Pfam" id="PF12539"/>
    </source>
</evidence>
<name>A0AAN6NFC8_9PEZI</name>
<evidence type="ECO:0000313" key="5">
    <source>
        <dbReference type="Proteomes" id="UP001303473"/>
    </source>
</evidence>
<evidence type="ECO:0000256" key="2">
    <source>
        <dbReference type="SAM" id="MobiDB-lite"/>
    </source>
</evidence>
<feature type="compositionally biased region" description="Basic residues" evidence="2">
    <location>
        <begin position="185"/>
        <end position="194"/>
    </location>
</feature>
<dbReference type="GO" id="GO:0005730">
    <property type="term" value="C:nucleolus"/>
    <property type="evidence" value="ECO:0007669"/>
    <property type="project" value="TreeGrafter"/>
</dbReference>
<keyword evidence="1" id="KW-0175">Coiled coil</keyword>
<feature type="region of interest" description="Disordered" evidence="2">
    <location>
        <begin position="43"/>
        <end position="273"/>
    </location>
</feature>
<dbReference type="GO" id="GO:0033551">
    <property type="term" value="C:monopolin complex"/>
    <property type="evidence" value="ECO:0007669"/>
    <property type="project" value="InterPro"/>
</dbReference>
<feature type="compositionally biased region" description="Low complexity" evidence="2">
    <location>
        <begin position="53"/>
        <end position="91"/>
    </location>
</feature>
<dbReference type="InterPro" id="IPR040349">
    <property type="entry name" value="Csm1/Pcs1"/>
</dbReference>
<organism evidence="4 5">
    <name type="scientific">Diplogelasinospora grovesii</name>
    <dbReference type="NCBI Taxonomy" id="303347"/>
    <lineage>
        <taxon>Eukaryota</taxon>
        <taxon>Fungi</taxon>
        <taxon>Dikarya</taxon>
        <taxon>Ascomycota</taxon>
        <taxon>Pezizomycotina</taxon>
        <taxon>Sordariomycetes</taxon>
        <taxon>Sordariomycetidae</taxon>
        <taxon>Sordariales</taxon>
        <taxon>Diplogelasinosporaceae</taxon>
        <taxon>Diplogelasinospora</taxon>
    </lineage>
</organism>
<dbReference type="GO" id="GO:1990644">
    <property type="term" value="F:microtubule site clamp"/>
    <property type="evidence" value="ECO:0007669"/>
    <property type="project" value="TreeGrafter"/>
</dbReference>
<keyword evidence="5" id="KW-1185">Reference proteome</keyword>
<comment type="caution">
    <text evidence="4">The sequence shown here is derived from an EMBL/GenBank/DDBJ whole genome shotgun (WGS) entry which is preliminary data.</text>
</comment>
<dbReference type="GO" id="GO:0072686">
    <property type="term" value="C:mitotic spindle"/>
    <property type="evidence" value="ECO:0007669"/>
    <property type="project" value="TreeGrafter"/>
</dbReference>
<dbReference type="Gene3D" id="1.10.287.1490">
    <property type="match status" value="1"/>
</dbReference>
<dbReference type="EMBL" id="MU853757">
    <property type="protein sequence ID" value="KAK3944782.1"/>
    <property type="molecule type" value="Genomic_DNA"/>
</dbReference>
<proteinExistence type="predicted"/>
<reference evidence="5" key="1">
    <citation type="journal article" date="2023" name="Mol. Phylogenet. Evol.">
        <title>Genome-scale phylogeny and comparative genomics of the fungal order Sordariales.</title>
        <authorList>
            <person name="Hensen N."/>
            <person name="Bonometti L."/>
            <person name="Westerberg I."/>
            <person name="Brannstrom I.O."/>
            <person name="Guillou S."/>
            <person name="Cros-Aarteil S."/>
            <person name="Calhoun S."/>
            <person name="Haridas S."/>
            <person name="Kuo A."/>
            <person name="Mondo S."/>
            <person name="Pangilinan J."/>
            <person name="Riley R."/>
            <person name="LaButti K."/>
            <person name="Andreopoulos B."/>
            <person name="Lipzen A."/>
            <person name="Chen C."/>
            <person name="Yan M."/>
            <person name="Daum C."/>
            <person name="Ng V."/>
            <person name="Clum A."/>
            <person name="Steindorff A."/>
            <person name="Ohm R.A."/>
            <person name="Martin F."/>
            <person name="Silar P."/>
            <person name="Natvig D.O."/>
            <person name="Lalanne C."/>
            <person name="Gautier V."/>
            <person name="Ament-Velasquez S.L."/>
            <person name="Kruys A."/>
            <person name="Hutchinson M.I."/>
            <person name="Powell A.J."/>
            <person name="Barry K."/>
            <person name="Miller A.N."/>
            <person name="Grigoriev I.V."/>
            <person name="Debuchy R."/>
            <person name="Gladieux P."/>
            <person name="Hiltunen Thoren M."/>
            <person name="Johannesson H."/>
        </authorList>
    </citation>
    <scope>NUCLEOTIDE SEQUENCE [LARGE SCALE GENOMIC DNA]</scope>
    <source>
        <strain evidence="5">CBS 340.73</strain>
    </source>
</reference>
<dbReference type="Proteomes" id="UP001303473">
    <property type="component" value="Unassembled WGS sequence"/>
</dbReference>
<dbReference type="FunFam" id="3.90.1150.80:FF:000001">
    <property type="entry name" value="Chromosome segregation protein (Pcs1)"/>
    <property type="match status" value="1"/>
</dbReference>
<dbReference type="CDD" id="cd23787">
    <property type="entry name" value="RWD_CSM1"/>
    <property type="match status" value="1"/>
</dbReference>
<accession>A0AAN6NFC8</accession>
<feature type="compositionally biased region" description="Acidic residues" evidence="2">
    <location>
        <begin position="218"/>
        <end position="237"/>
    </location>
</feature>
<dbReference type="GO" id="GO:0051315">
    <property type="term" value="P:attachment of mitotic spindle microtubules to kinetochore"/>
    <property type="evidence" value="ECO:0007669"/>
    <property type="project" value="TreeGrafter"/>
</dbReference>
<dbReference type="PANTHER" id="PTHR28006">
    <property type="entry name" value="MONOPOLIN COMPLEX SUBUNIT CSM1"/>
    <property type="match status" value="1"/>
</dbReference>
<evidence type="ECO:0000313" key="4">
    <source>
        <dbReference type="EMBL" id="KAK3944782.1"/>
    </source>
</evidence>
<feature type="compositionally biased region" description="Basic and acidic residues" evidence="2">
    <location>
        <begin position="196"/>
        <end position="206"/>
    </location>
</feature>
<feature type="compositionally biased region" description="Basic residues" evidence="2">
    <location>
        <begin position="153"/>
        <end position="163"/>
    </location>
</feature>
<feature type="domain" description="Monopolin complex subunit Csm1/Pcs1 C-terminal" evidence="3">
    <location>
        <begin position="441"/>
        <end position="528"/>
    </location>
</feature>
<dbReference type="InterPro" id="IPR038608">
    <property type="entry name" value="Csm1/Pcs1_C_sf"/>
</dbReference>
<evidence type="ECO:0000256" key="1">
    <source>
        <dbReference type="SAM" id="Coils"/>
    </source>
</evidence>
<dbReference type="GO" id="GO:0034506">
    <property type="term" value="C:chromosome, centromeric core domain"/>
    <property type="evidence" value="ECO:0007669"/>
    <property type="project" value="TreeGrafter"/>
</dbReference>
<dbReference type="InterPro" id="IPR020981">
    <property type="entry name" value="Csm1/Pcs1_C"/>
</dbReference>
<gene>
    <name evidence="4" type="ORF">QBC46DRAFT_278742</name>
</gene>
<dbReference type="AlphaFoldDB" id="A0AAN6NFC8"/>
<feature type="coiled-coil region" evidence="1">
    <location>
        <begin position="283"/>
        <end position="395"/>
    </location>
</feature>
<dbReference type="PANTHER" id="PTHR28006:SF1">
    <property type="entry name" value="MONOPOLIN COMPLEX SUBUNIT CSM1"/>
    <property type="match status" value="1"/>
</dbReference>
<protein>
    <submittedName>
        <fullName evidence="4">Chromosome segregation protein Csm1/Pcs1-domain-containing protein</fullName>
    </submittedName>
</protein>
<dbReference type="GO" id="GO:0045144">
    <property type="term" value="P:meiotic sister chromatid segregation"/>
    <property type="evidence" value="ECO:0007669"/>
    <property type="project" value="TreeGrafter"/>
</dbReference>
<dbReference type="Pfam" id="PF12539">
    <property type="entry name" value="Csm1"/>
    <property type="match status" value="1"/>
</dbReference>
<dbReference type="Gene3D" id="3.90.1150.80">
    <property type="match status" value="1"/>
</dbReference>